<dbReference type="Proteomes" id="UP000053144">
    <property type="component" value="Chromosome 3"/>
</dbReference>
<accession>A0A0L9U8F7</accession>
<proteinExistence type="predicted"/>
<reference evidence="2" key="1">
    <citation type="journal article" date="2015" name="Proc. Natl. Acad. Sci. U.S.A.">
        <title>Genome sequencing of adzuki bean (Vigna angularis) provides insight into high starch and low fat accumulation and domestication.</title>
        <authorList>
            <person name="Yang K."/>
            <person name="Tian Z."/>
            <person name="Chen C."/>
            <person name="Luo L."/>
            <person name="Zhao B."/>
            <person name="Wang Z."/>
            <person name="Yu L."/>
            <person name="Li Y."/>
            <person name="Sun Y."/>
            <person name="Li W."/>
            <person name="Chen Y."/>
            <person name="Li Y."/>
            <person name="Zhang Y."/>
            <person name="Ai D."/>
            <person name="Zhao J."/>
            <person name="Shang C."/>
            <person name="Ma Y."/>
            <person name="Wu B."/>
            <person name="Wang M."/>
            <person name="Gao L."/>
            <person name="Sun D."/>
            <person name="Zhang P."/>
            <person name="Guo F."/>
            <person name="Wang W."/>
            <person name="Li Y."/>
            <person name="Wang J."/>
            <person name="Varshney R.K."/>
            <person name="Wang J."/>
            <person name="Ling H.Q."/>
            <person name="Wan P."/>
        </authorList>
    </citation>
    <scope>NUCLEOTIDE SEQUENCE</scope>
    <source>
        <strain evidence="2">cv. Jingnong 6</strain>
    </source>
</reference>
<name>A0A0L9U8F7_PHAAN</name>
<sequence length="266" mass="30337">MSVSTSPVESRIQFSPLPQDIQEHHLEINDRHIMIESCEEENFDWDALVNLLRLTLIAMLFVGLTLHQRQRQSYQPTFDPIPPKFFLDSFHVPHLEVSEGEVSSTWDATVTICNVMNYSNINILNLEAKMNYRESETLAVITPIMPQYMLPDAVLFLENEATKKFHLKLSTTGWEENQPIVDDTVVQAIAEDIQRGSTRFSLHMIIIAEVWLGDGWVQTFMMYPKCTNLVVKVVAGELLANTTTIVVHKPKECVGVVQWGSVKSTY</sequence>
<gene>
    <name evidence="1" type="ORF">LR48_Vigan03g248700</name>
</gene>
<evidence type="ECO:0000313" key="2">
    <source>
        <dbReference type="Proteomes" id="UP000053144"/>
    </source>
</evidence>
<protein>
    <recommendedName>
        <fullName evidence="3">Late embryogenesis abundant protein LEA-2 subgroup domain-containing protein</fullName>
    </recommendedName>
</protein>
<organism evidence="1 2">
    <name type="scientific">Phaseolus angularis</name>
    <name type="common">Azuki bean</name>
    <name type="synonym">Vigna angularis</name>
    <dbReference type="NCBI Taxonomy" id="3914"/>
    <lineage>
        <taxon>Eukaryota</taxon>
        <taxon>Viridiplantae</taxon>
        <taxon>Streptophyta</taxon>
        <taxon>Embryophyta</taxon>
        <taxon>Tracheophyta</taxon>
        <taxon>Spermatophyta</taxon>
        <taxon>Magnoliopsida</taxon>
        <taxon>eudicotyledons</taxon>
        <taxon>Gunneridae</taxon>
        <taxon>Pentapetalae</taxon>
        <taxon>rosids</taxon>
        <taxon>fabids</taxon>
        <taxon>Fabales</taxon>
        <taxon>Fabaceae</taxon>
        <taxon>Papilionoideae</taxon>
        <taxon>50 kb inversion clade</taxon>
        <taxon>NPAAA clade</taxon>
        <taxon>indigoferoid/millettioid clade</taxon>
        <taxon>Phaseoleae</taxon>
        <taxon>Vigna</taxon>
    </lineage>
</organism>
<dbReference type="Gramene" id="KOM39105">
    <property type="protein sequence ID" value="KOM39105"/>
    <property type="gene ID" value="LR48_Vigan03g248700"/>
</dbReference>
<dbReference type="AlphaFoldDB" id="A0A0L9U8F7"/>
<evidence type="ECO:0000313" key="1">
    <source>
        <dbReference type="EMBL" id="KOM39105.1"/>
    </source>
</evidence>
<evidence type="ECO:0008006" key="3">
    <source>
        <dbReference type="Google" id="ProtNLM"/>
    </source>
</evidence>
<dbReference type="EMBL" id="CM003373">
    <property type="protein sequence ID" value="KOM39105.1"/>
    <property type="molecule type" value="Genomic_DNA"/>
</dbReference>